<feature type="coiled-coil region" evidence="1">
    <location>
        <begin position="23"/>
        <end position="66"/>
    </location>
</feature>
<evidence type="ECO:0000313" key="3">
    <source>
        <dbReference type="Proteomes" id="UP000465062"/>
    </source>
</evidence>
<sequence>MLQQRFNELVSVQLGTMDKLLYLQSEIERCQALEEELIELQEMTKAELIQKEILRKKKDLREIQKTFQEQTDEVIRSYQKEQSGVPS</sequence>
<dbReference type="Proteomes" id="UP000465062">
    <property type="component" value="Chromosome"/>
</dbReference>
<proteinExistence type="predicted"/>
<protein>
    <recommendedName>
        <fullName evidence="4">YgaB-like protein</fullName>
    </recommendedName>
</protein>
<dbReference type="EMBL" id="CP047394">
    <property type="protein sequence ID" value="QHE60768.1"/>
    <property type="molecule type" value="Genomic_DNA"/>
</dbReference>
<organism evidence="2 3">
    <name type="scientific">Rossellomorea vietnamensis</name>
    <dbReference type="NCBI Taxonomy" id="218284"/>
    <lineage>
        <taxon>Bacteria</taxon>
        <taxon>Bacillati</taxon>
        <taxon>Bacillota</taxon>
        <taxon>Bacilli</taxon>
        <taxon>Bacillales</taxon>
        <taxon>Bacillaceae</taxon>
        <taxon>Rossellomorea</taxon>
    </lineage>
</organism>
<evidence type="ECO:0008006" key="4">
    <source>
        <dbReference type="Google" id="ProtNLM"/>
    </source>
</evidence>
<dbReference type="KEGG" id="bvq:FHE72_06730"/>
<name>A0A6I6UFN5_9BACI</name>
<dbReference type="RefSeq" id="WP_159361642.1">
    <property type="nucleotide sequence ID" value="NZ_CP047394.1"/>
</dbReference>
<evidence type="ECO:0000313" key="2">
    <source>
        <dbReference type="EMBL" id="QHE60768.1"/>
    </source>
</evidence>
<reference evidence="2 3" key="1">
    <citation type="submission" date="2019-06" db="EMBL/GenBank/DDBJ databases">
        <title>An operon consisting of a P-type ATPase gene and a transcriptional regular gene given the different cadmium resistance in Bacillus vietamensis 151-6 and Bacillus marisflavi 151-25.</title>
        <authorList>
            <person name="Yu X."/>
        </authorList>
    </citation>
    <scope>NUCLEOTIDE SEQUENCE [LARGE SCALE GENOMIC DNA]</scope>
    <source>
        <strain evidence="2 3">151-6</strain>
    </source>
</reference>
<dbReference type="InterPro" id="IPR025572">
    <property type="entry name" value="YgaB"/>
</dbReference>
<dbReference type="AlphaFoldDB" id="A0A6I6UFN5"/>
<dbReference type="Pfam" id="PF14182">
    <property type="entry name" value="YgaB"/>
    <property type="match status" value="1"/>
</dbReference>
<accession>A0A6I6UFN5</accession>
<keyword evidence="1" id="KW-0175">Coiled coil</keyword>
<gene>
    <name evidence="2" type="ORF">FHE72_06730</name>
</gene>
<evidence type="ECO:0000256" key="1">
    <source>
        <dbReference type="SAM" id="Coils"/>
    </source>
</evidence>